<dbReference type="EMBL" id="BAAAZA010000008">
    <property type="protein sequence ID" value="GAA3866285.1"/>
    <property type="molecule type" value="Genomic_DNA"/>
</dbReference>
<organism evidence="1 2">
    <name type="scientific">Streptomyces lannensis</name>
    <dbReference type="NCBI Taxonomy" id="766498"/>
    <lineage>
        <taxon>Bacteria</taxon>
        <taxon>Bacillati</taxon>
        <taxon>Actinomycetota</taxon>
        <taxon>Actinomycetes</taxon>
        <taxon>Kitasatosporales</taxon>
        <taxon>Streptomycetaceae</taxon>
        <taxon>Streptomyces</taxon>
    </lineage>
</organism>
<protein>
    <submittedName>
        <fullName evidence="1">Uncharacterized protein</fullName>
    </submittedName>
</protein>
<sequence>MDGPKTGPERAGGLAPVQTTATVRVAAGALAEEVRGLQFFVIYTHAVTQREGAW</sequence>
<accession>A0ABP7K5H4</accession>
<evidence type="ECO:0000313" key="1">
    <source>
        <dbReference type="EMBL" id="GAA3866285.1"/>
    </source>
</evidence>
<proteinExistence type="predicted"/>
<reference evidence="2" key="1">
    <citation type="journal article" date="2019" name="Int. J. Syst. Evol. Microbiol.">
        <title>The Global Catalogue of Microorganisms (GCM) 10K type strain sequencing project: providing services to taxonomists for standard genome sequencing and annotation.</title>
        <authorList>
            <consortium name="The Broad Institute Genomics Platform"/>
            <consortium name="The Broad Institute Genome Sequencing Center for Infectious Disease"/>
            <person name="Wu L."/>
            <person name="Ma J."/>
        </authorList>
    </citation>
    <scope>NUCLEOTIDE SEQUENCE [LARGE SCALE GENOMIC DNA]</scope>
    <source>
        <strain evidence="2">JCM 16578</strain>
    </source>
</reference>
<name>A0ABP7K5H4_9ACTN</name>
<keyword evidence="2" id="KW-1185">Reference proteome</keyword>
<gene>
    <name evidence="1" type="ORF">GCM10022207_33390</name>
</gene>
<comment type="caution">
    <text evidence="1">The sequence shown here is derived from an EMBL/GenBank/DDBJ whole genome shotgun (WGS) entry which is preliminary data.</text>
</comment>
<dbReference type="Proteomes" id="UP001501563">
    <property type="component" value="Unassembled WGS sequence"/>
</dbReference>
<evidence type="ECO:0000313" key="2">
    <source>
        <dbReference type="Proteomes" id="UP001501563"/>
    </source>
</evidence>